<gene>
    <name evidence="2" type="ORF">Mal52_36300</name>
</gene>
<dbReference type="AlphaFoldDB" id="A0A517ZRM8"/>
<name>A0A517ZRM8_9PLAN</name>
<evidence type="ECO:0000313" key="2">
    <source>
        <dbReference type="EMBL" id="QDU45141.1"/>
    </source>
</evidence>
<dbReference type="Pfam" id="PF04324">
    <property type="entry name" value="Fer2_BFD"/>
    <property type="match status" value="1"/>
</dbReference>
<keyword evidence="3" id="KW-1185">Reference proteome</keyword>
<evidence type="ECO:0000259" key="1">
    <source>
        <dbReference type="Pfam" id="PF04324"/>
    </source>
</evidence>
<dbReference type="EMBL" id="CP036276">
    <property type="protein sequence ID" value="QDU45141.1"/>
    <property type="molecule type" value="Genomic_DNA"/>
</dbReference>
<dbReference type="KEGG" id="sdyn:Mal52_36300"/>
<proteinExistence type="predicted"/>
<dbReference type="RefSeq" id="WP_231962377.1">
    <property type="nucleotide sequence ID" value="NZ_CAXBED010000304.1"/>
</dbReference>
<reference evidence="2 3" key="1">
    <citation type="submission" date="2019-02" db="EMBL/GenBank/DDBJ databases">
        <title>Deep-cultivation of Planctomycetes and their phenomic and genomic characterization uncovers novel biology.</title>
        <authorList>
            <person name="Wiegand S."/>
            <person name="Jogler M."/>
            <person name="Boedeker C."/>
            <person name="Pinto D."/>
            <person name="Vollmers J."/>
            <person name="Rivas-Marin E."/>
            <person name="Kohn T."/>
            <person name="Peeters S.H."/>
            <person name="Heuer A."/>
            <person name="Rast P."/>
            <person name="Oberbeckmann S."/>
            <person name="Bunk B."/>
            <person name="Jeske O."/>
            <person name="Meyerdierks A."/>
            <person name="Storesund J.E."/>
            <person name="Kallscheuer N."/>
            <person name="Luecker S."/>
            <person name="Lage O.M."/>
            <person name="Pohl T."/>
            <person name="Merkel B.J."/>
            <person name="Hornburger P."/>
            <person name="Mueller R.-W."/>
            <person name="Bruemmer F."/>
            <person name="Labrenz M."/>
            <person name="Spormann A.M."/>
            <person name="Op den Camp H."/>
            <person name="Overmann J."/>
            <person name="Amann R."/>
            <person name="Jetten M.S.M."/>
            <person name="Mascher T."/>
            <person name="Medema M.H."/>
            <person name="Devos D.P."/>
            <person name="Kaster A.-K."/>
            <person name="Ovreas L."/>
            <person name="Rohde M."/>
            <person name="Galperin M.Y."/>
            <person name="Jogler C."/>
        </authorList>
    </citation>
    <scope>NUCLEOTIDE SEQUENCE [LARGE SCALE GENOMIC DNA]</scope>
    <source>
        <strain evidence="2 3">Mal52</strain>
    </source>
</reference>
<dbReference type="InterPro" id="IPR041854">
    <property type="entry name" value="BFD-like_2Fe2S-bd_dom_sf"/>
</dbReference>
<protein>
    <submittedName>
        <fullName evidence="2">BFD-like [2Fe-2S] binding domain protein</fullName>
    </submittedName>
</protein>
<feature type="domain" description="BFD-like [2Fe-2S]-binding" evidence="1">
    <location>
        <begin position="11"/>
        <end position="59"/>
    </location>
</feature>
<accession>A0A517ZRM8</accession>
<dbReference type="InterPro" id="IPR007419">
    <property type="entry name" value="BFD-like_2Fe2S-bd_dom"/>
</dbReference>
<organism evidence="2 3">
    <name type="scientific">Symmachiella dynata</name>
    <dbReference type="NCBI Taxonomy" id="2527995"/>
    <lineage>
        <taxon>Bacteria</taxon>
        <taxon>Pseudomonadati</taxon>
        <taxon>Planctomycetota</taxon>
        <taxon>Planctomycetia</taxon>
        <taxon>Planctomycetales</taxon>
        <taxon>Planctomycetaceae</taxon>
        <taxon>Symmachiella</taxon>
    </lineage>
</organism>
<dbReference type="Gene3D" id="1.10.10.1100">
    <property type="entry name" value="BFD-like [2Fe-2S]-binding domain"/>
    <property type="match status" value="1"/>
</dbReference>
<dbReference type="Proteomes" id="UP000319383">
    <property type="component" value="Chromosome"/>
</dbReference>
<evidence type="ECO:0000313" key="3">
    <source>
        <dbReference type="Proteomes" id="UP000319383"/>
    </source>
</evidence>
<sequence length="111" mass="11753">MSPALELDDTICYCFHVSKRKIVNYIRIHNLKRPSQVSQCGGAGTGCGWCVSYLKRYFEAAAATNEPGNESQTAEEYAEQRAAYIAAGNGTPPAGAIPLPGTSAPDADSIA</sequence>